<protein>
    <submittedName>
        <fullName evidence="4">Serine/threonine protein kinase</fullName>
    </submittedName>
</protein>
<dbReference type="InterPro" id="IPR026870">
    <property type="entry name" value="Zinc_ribbon_dom"/>
</dbReference>
<keyword evidence="2" id="KW-0472">Membrane</keyword>
<keyword evidence="4" id="KW-0723">Serine/threonine-protein kinase</keyword>
<feature type="transmembrane region" description="Helical" evidence="2">
    <location>
        <begin position="175"/>
        <end position="196"/>
    </location>
</feature>
<keyword evidence="4" id="KW-0418">Kinase</keyword>
<dbReference type="AlphaFoldDB" id="A0A7Y0EUR2"/>
<evidence type="ECO:0000313" key="4">
    <source>
        <dbReference type="EMBL" id="NMM96771.1"/>
    </source>
</evidence>
<evidence type="ECO:0000256" key="2">
    <source>
        <dbReference type="SAM" id="Phobius"/>
    </source>
</evidence>
<feature type="domain" description="PASTA" evidence="3">
    <location>
        <begin position="344"/>
        <end position="410"/>
    </location>
</feature>
<feature type="compositionally biased region" description="Polar residues" evidence="1">
    <location>
        <begin position="144"/>
        <end position="165"/>
    </location>
</feature>
<accession>A0A7Y0EUR2</accession>
<evidence type="ECO:0000259" key="3">
    <source>
        <dbReference type="PROSITE" id="PS51178"/>
    </source>
</evidence>
<evidence type="ECO:0000313" key="5">
    <source>
        <dbReference type="Proteomes" id="UP000529710"/>
    </source>
</evidence>
<dbReference type="Pfam" id="PF03793">
    <property type="entry name" value="PASTA"/>
    <property type="match status" value="1"/>
</dbReference>
<dbReference type="CDD" id="cd06577">
    <property type="entry name" value="PASTA_pknB"/>
    <property type="match status" value="1"/>
</dbReference>
<keyword evidence="4" id="KW-0808">Transferase</keyword>
<dbReference type="PROSITE" id="PS51178">
    <property type="entry name" value="PASTA"/>
    <property type="match status" value="1"/>
</dbReference>
<dbReference type="GO" id="GO:0004674">
    <property type="term" value="F:protein serine/threonine kinase activity"/>
    <property type="evidence" value="ECO:0007669"/>
    <property type="project" value="UniProtKB-KW"/>
</dbReference>
<reference evidence="4 5" key="1">
    <citation type="submission" date="2020-02" db="EMBL/GenBank/DDBJ databases">
        <title>Characterization of phylogenetic diversity of novel bifidobacterial species isolated in Czech ZOOs.</title>
        <authorList>
            <person name="Lugli G.A."/>
            <person name="Vera N.B."/>
            <person name="Ventura M."/>
        </authorList>
    </citation>
    <scope>NUCLEOTIDE SEQUENCE [LARGE SCALE GENOMIC DNA]</scope>
    <source>
        <strain evidence="4 5">DSM 109960</strain>
    </source>
</reference>
<dbReference type="EMBL" id="JAAIIF010000014">
    <property type="protein sequence ID" value="NMM96771.1"/>
    <property type="molecule type" value="Genomic_DNA"/>
</dbReference>
<organism evidence="4 5">
    <name type="scientific">Bifidobacterium erythrocebi</name>
    <dbReference type="NCBI Taxonomy" id="2675325"/>
    <lineage>
        <taxon>Bacteria</taxon>
        <taxon>Bacillati</taxon>
        <taxon>Actinomycetota</taxon>
        <taxon>Actinomycetes</taxon>
        <taxon>Bifidobacteriales</taxon>
        <taxon>Bifidobacteriaceae</taxon>
        <taxon>Bifidobacterium</taxon>
    </lineage>
</organism>
<dbReference type="Pfam" id="PF13240">
    <property type="entry name" value="Zn_Ribbon_1"/>
    <property type="match status" value="1"/>
</dbReference>
<comment type="caution">
    <text evidence="4">The sequence shown here is derived from an EMBL/GenBank/DDBJ whole genome shotgun (WGS) entry which is preliminary data.</text>
</comment>
<dbReference type="InterPro" id="IPR005543">
    <property type="entry name" value="PASTA_dom"/>
</dbReference>
<feature type="region of interest" description="Disordered" evidence="1">
    <location>
        <begin position="25"/>
        <end position="120"/>
    </location>
</feature>
<feature type="compositionally biased region" description="Acidic residues" evidence="1">
    <location>
        <begin position="106"/>
        <end position="120"/>
    </location>
</feature>
<sequence length="843" mass="89365">MFCTHCGSRNGEYDRFCTSCGAKLEEMPPAGVNAPHNGTDEGSVDQIPSVQEPMQDATGDAESQVVTESASEPVQPEHSQPALPQPDVARSKPAQSEPDVTHDADEAGETDETDGEADDFDTIPLQSVADEVVEAVDEPAQDEPAQNTEAASIATDSTDSVANGKSKSRLSRRGVVLVVVAVVVLVAAVVAGVVTYRMELWGGRSLPRVSAGSSVSGRVPSARSVAKQLGDRGFKASRKQVFSGERKGAFLGYEGARGGERVRAGQRVVVRESAGPGVPSDTVGRQASVVAGELRGMGVPVRYKQVAVSKSGKIAPGSVVATYPEPGYGVTDTKTGIYVGVAVRSDAGLPADIVGRGVSDVKADLEAKGYTVKTEKRLSSKKYVGKVSGSVPGPGSKLSDGQTVTLYEGVDAKGAKQSYALKYSDLDNNALLAGSSTVVEGRWCANSGSCITLSSEEAGANVFRIKVTEGGSGKEDGIDDSVLVSCDVGQQFFCHADGDDYLLQGDTGAFELFPRRAYDGYWCGSSFIITNSVALQRCKAGVPVDNDLDSDYEDISGGEYRMMNYFMVAPVGTDLKALESKGYFDTDALKSASAQKSVDTSRPFLLYRDPKLYKTTTANVDGDSLGKNPFVPMHGDGGKNMVRMKPAPSDATAYYLVESTQPDWDTLADAKVKGVTNAKQGKPLNAALFSNIAGQYVYYQSGDGSLLTYLTVGKDGSFTGDLNVADLDHGASVATAPRIKMPFHGRFSSIEKNSLGGYDMQCDASSVVYKGEKEYKDSIGVIPCTTWHWYPPNTSFDSMTHGSDVITALEINLGTMDEDRTSWNTAILTNDGGAYNAYVPREE</sequence>
<name>A0A7Y0EUR2_9BIFI</name>
<keyword evidence="5" id="KW-1185">Reference proteome</keyword>
<feature type="region of interest" description="Disordered" evidence="1">
    <location>
        <begin position="137"/>
        <end position="166"/>
    </location>
</feature>
<proteinExistence type="predicted"/>
<gene>
    <name evidence="4" type="ORF">G1C98_1507</name>
</gene>
<dbReference type="Proteomes" id="UP000529710">
    <property type="component" value="Unassembled WGS sequence"/>
</dbReference>
<dbReference type="Gene3D" id="3.30.10.20">
    <property type="match status" value="1"/>
</dbReference>
<keyword evidence="2" id="KW-1133">Transmembrane helix</keyword>
<keyword evidence="2" id="KW-0812">Transmembrane</keyword>
<evidence type="ECO:0000256" key="1">
    <source>
        <dbReference type="SAM" id="MobiDB-lite"/>
    </source>
</evidence>